<dbReference type="AlphaFoldDB" id="A0A3B5A125"/>
<reference evidence="1" key="1">
    <citation type="submission" date="2023-09" db="UniProtKB">
        <authorList>
            <consortium name="Ensembl"/>
        </authorList>
    </citation>
    <scope>IDENTIFICATION</scope>
</reference>
<proteinExistence type="predicted"/>
<sequence length="72" mass="8398">TTPDPARCGCWSCHSYCYHHCQCEINEPDGLFATWYHRANNKEEMNKALASKHTHSVLYFEDVCHCSYTVKE</sequence>
<accession>A0A3B5A125</accession>
<name>A0A3B5A125_9TELE</name>
<organism evidence="1">
    <name type="scientific">Stegastes partitus</name>
    <name type="common">bicolor damselfish</name>
    <dbReference type="NCBI Taxonomy" id="144197"/>
    <lineage>
        <taxon>Eukaryota</taxon>
        <taxon>Metazoa</taxon>
        <taxon>Chordata</taxon>
        <taxon>Craniata</taxon>
        <taxon>Vertebrata</taxon>
        <taxon>Euteleostomi</taxon>
        <taxon>Actinopterygii</taxon>
        <taxon>Neopterygii</taxon>
        <taxon>Teleostei</taxon>
        <taxon>Neoteleostei</taxon>
        <taxon>Acanthomorphata</taxon>
        <taxon>Ovalentaria</taxon>
        <taxon>Pomacentridae</taxon>
        <taxon>Stegastes</taxon>
    </lineage>
</organism>
<protein>
    <submittedName>
        <fullName evidence="1">Uncharacterized protein</fullName>
    </submittedName>
</protein>
<dbReference type="Ensembl" id="ENSSPAT00000014552.1">
    <property type="protein sequence ID" value="ENSSPAP00000014310.1"/>
    <property type="gene ID" value="ENSSPAG00000010815.1"/>
</dbReference>
<evidence type="ECO:0000313" key="1">
    <source>
        <dbReference type="Ensembl" id="ENSSPAP00000014310.1"/>
    </source>
</evidence>